<accession>A0A0H1B2C6</accession>
<feature type="region of interest" description="Disordered" evidence="1">
    <location>
        <begin position="67"/>
        <end position="93"/>
    </location>
</feature>
<proteinExistence type="predicted"/>
<name>A0A0H1B2C6_9EURO</name>
<keyword evidence="3" id="KW-1185">Reference proteome</keyword>
<dbReference type="AlphaFoldDB" id="A0A0H1B2C6"/>
<feature type="non-terminal residue" evidence="2">
    <location>
        <position position="120"/>
    </location>
</feature>
<organism evidence="2 3">
    <name type="scientific">Blastomyces silverae</name>
    <dbReference type="NCBI Taxonomy" id="2060906"/>
    <lineage>
        <taxon>Eukaryota</taxon>
        <taxon>Fungi</taxon>
        <taxon>Dikarya</taxon>
        <taxon>Ascomycota</taxon>
        <taxon>Pezizomycotina</taxon>
        <taxon>Eurotiomycetes</taxon>
        <taxon>Eurotiomycetidae</taxon>
        <taxon>Onygenales</taxon>
        <taxon>Ajellomycetaceae</taxon>
        <taxon>Blastomyces</taxon>
    </lineage>
</organism>
<evidence type="ECO:0000313" key="2">
    <source>
        <dbReference type="EMBL" id="KLJ05510.1"/>
    </source>
</evidence>
<evidence type="ECO:0000256" key="1">
    <source>
        <dbReference type="SAM" id="MobiDB-lite"/>
    </source>
</evidence>
<comment type="caution">
    <text evidence="2">The sequence shown here is derived from an EMBL/GenBank/DDBJ whole genome shotgun (WGS) entry which is preliminary data.</text>
</comment>
<feature type="non-terminal residue" evidence="2">
    <location>
        <position position="1"/>
    </location>
</feature>
<sequence length="120" mass="14005">RDYIQKRIKKTQNFKLTSVILNIHLLMKKIHSYLNSLKDKKNSQTLTSAVNSAQTDTVTANNNIIKEFKEKKEKKNKNKKNKNNSESKTQLAITDDSESFQMTNLTEMINMPVYFVKLHK</sequence>
<dbReference type="Proteomes" id="UP000053573">
    <property type="component" value="Unassembled WGS sequence"/>
</dbReference>
<gene>
    <name evidence="2" type="ORF">EMPG_11004</name>
</gene>
<protein>
    <submittedName>
        <fullName evidence="2">Uncharacterized protein</fullName>
    </submittedName>
</protein>
<evidence type="ECO:0000313" key="3">
    <source>
        <dbReference type="Proteomes" id="UP000053573"/>
    </source>
</evidence>
<reference evidence="3" key="1">
    <citation type="journal article" date="2015" name="PLoS Genet.">
        <title>The dynamic genome and transcriptome of the human fungal pathogen Blastomyces and close relative Emmonsia.</title>
        <authorList>
            <person name="Munoz J.F."/>
            <person name="Gauthier G.M."/>
            <person name="Desjardins C.A."/>
            <person name="Gallo J.E."/>
            <person name="Holder J."/>
            <person name="Sullivan T.D."/>
            <person name="Marty A.J."/>
            <person name="Carmen J.C."/>
            <person name="Chen Z."/>
            <person name="Ding L."/>
            <person name="Gujja S."/>
            <person name="Magrini V."/>
            <person name="Misas E."/>
            <person name="Mitreva M."/>
            <person name="Priest M."/>
            <person name="Saif S."/>
            <person name="Whiston E.A."/>
            <person name="Young S."/>
            <person name="Zeng Q."/>
            <person name="Goldman W.E."/>
            <person name="Mardis E.R."/>
            <person name="Taylor J.W."/>
            <person name="McEwen J.G."/>
            <person name="Clay O.K."/>
            <person name="Klein B.S."/>
            <person name="Cuomo C.A."/>
        </authorList>
    </citation>
    <scope>NUCLEOTIDE SEQUENCE [LARGE SCALE GENOMIC DNA]</scope>
    <source>
        <strain evidence="3">UAMH 139</strain>
    </source>
</reference>
<dbReference type="EMBL" id="LDEV01003601">
    <property type="protein sequence ID" value="KLJ05510.1"/>
    <property type="molecule type" value="Genomic_DNA"/>
</dbReference>